<keyword evidence="5" id="KW-0408">Iron</keyword>
<dbReference type="RefSeq" id="WP_281799895.1">
    <property type="nucleotide sequence ID" value="NZ_BSEC01000001.1"/>
</dbReference>
<evidence type="ECO:0000313" key="11">
    <source>
        <dbReference type="Proteomes" id="UP001144323"/>
    </source>
</evidence>
<keyword evidence="6" id="KW-0411">Iron-sulfur</keyword>
<keyword evidence="1" id="KW-0004">4Fe-4S</keyword>
<evidence type="ECO:0000256" key="3">
    <source>
        <dbReference type="ARBA" id="ARBA00022763"/>
    </source>
</evidence>
<evidence type="ECO:0000256" key="2">
    <source>
        <dbReference type="ARBA" id="ARBA00022723"/>
    </source>
</evidence>
<reference evidence="10" key="1">
    <citation type="journal article" date="2023" name="Int. J. Syst. Evol. Microbiol.">
        <title>Methylocystis iwaonis sp. nov., a type II methane-oxidizing bacterium from surface soil of a rice paddy field in Japan, and emended description of the genus Methylocystis (ex Whittenbury et al. 1970) Bowman et al. 1993.</title>
        <authorList>
            <person name="Kaise H."/>
            <person name="Sawadogo J.B."/>
            <person name="Alam M.S."/>
            <person name="Ueno C."/>
            <person name="Dianou D."/>
            <person name="Shinjo R."/>
            <person name="Asakawa S."/>
        </authorList>
    </citation>
    <scope>NUCLEOTIDE SEQUENCE</scope>
    <source>
        <strain evidence="10">LMG27198</strain>
    </source>
</reference>
<sequence length="273" mass="28647">MNPAPTPETRAALLALLDWYVESGVDLALDDAAHDRYADSARAPVTPAAAPVPPAREAAAATAPRPRAPVIAPPDEAARAAQAAAAQAETLDALAAALADFPHAPFRDMAQHFLFSAGTAGAPVMVFDAAPGATEESTGEAFSGLSARLLDNMLAAIGRNRDSAYLAYAAAWRPPGDRPLTPQEMAIFAPFARRHVALARPKALLLFGETPARMLLDTNEPLGPLRGKAFDIRCGEHVAKGYVFNGLAAILKSWSLKPTVWRDLRMAAAALGG</sequence>
<dbReference type="Proteomes" id="UP001144323">
    <property type="component" value="Unassembled WGS sequence"/>
</dbReference>
<dbReference type="InterPro" id="IPR005122">
    <property type="entry name" value="Uracil-DNA_glycosylase-like"/>
</dbReference>
<keyword evidence="11" id="KW-1185">Reference proteome</keyword>
<dbReference type="Gene3D" id="3.40.470.10">
    <property type="entry name" value="Uracil-DNA glycosylase-like domain"/>
    <property type="match status" value="1"/>
</dbReference>
<dbReference type="InterPro" id="IPR036895">
    <property type="entry name" value="Uracil-DNA_glycosylase-like_sf"/>
</dbReference>
<dbReference type="CDD" id="cd10030">
    <property type="entry name" value="UDG-F4_TTUDGA_SPO1dp_like"/>
    <property type="match status" value="1"/>
</dbReference>
<dbReference type="PANTHER" id="PTHR33693">
    <property type="entry name" value="TYPE-5 URACIL-DNA GLYCOSYLASE"/>
    <property type="match status" value="1"/>
</dbReference>
<protein>
    <submittedName>
        <fullName evidence="10">Uracil-DNA glycosylase</fullName>
    </submittedName>
</protein>
<dbReference type="PANTHER" id="PTHR33693:SF1">
    <property type="entry name" value="TYPE-4 URACIL-DNA GLYCOSYLASE"/>
    <property type="match status" value="1"/>
</dbReference>
<comment type="caution">
    <text evidence="10">The sequence shown here is derived from an EMBL/GenBank/DDBJ whole genome shotgun (WGS) entry which is preliminary data.</text>
</comment>
<evidence type="ECO:0000256" key="6">
    <source>
        <dbReference type="ARBA" id="ARBA00023014"/>
    </source>
</evidence>
<evidence type="ECO:0000256" key="1">
    <source>
        <dbReference type="ARBA" id="ARBA00022485"/>
    </source>
</evidence>
<dbReference type="GO" id="GO:0097506">
    <property type="term" value="F:deaminated base DNA N-glycosylase activity"/>
    <property type="evidence" value="ECO:0007669"/>
    <property type="project" value="UniProtKB-ARBA"/>
</dbReference>
<keyword evidence="2" id="KW-0479">Metal-binding</keyword>
<dbReference type="SMART" id="SM00987">
    <property type="entry name" value="UreE_C"/>
    <property type="match status" value="1"/>
</dbReference>
<proteinExistence type="predicted"/>
<keyword evidence="7" id="KW-0234">DNA repair</keyword>
<dbReference type="GO" id="GO:0006281">
    <property type="term" value="P:DNA repair"/>
    <property type="evidence" value="ECO:0007669"/>
    <property type="project" value="UniProtKB-KW"/>
</dbReference>
<evidence type="ECO:0000256" key="7">
    <source>
        <dbReference type="ARBA" id="ARBA00023204"/>
    </source>
</evidence>
<organism evidence="10 11">
    <name type="scientific">Methylocystis echinoides</name>
    <dbReference type="NCBI Taxonomy" id="29468"/>
    <lineage>
        <taxon>Bacteria</taxon>
        <taxon>Pseudomonadati</taxon>
        <taxon>Pseudomonadota</taxon>
        <taxon>Alphaproteobacteria</taxon>
        <taxon>Hyphomicrobiales</taxon>
        <taxon>Methylocystaceae</taxon>
        <taxon>Methylocystis</taxon>
    </lineage>
</organism>
<feature type="domain" description="Uracil-DNA glycosylase-like" evidence="9">
    <location>
        <begin position="115"/>
        <end position="265"/>
    </location>
</feature>
<dbReference type="GO" id="GO:0051539">
    <property type="term" value="F:4 iron, 4 sulfur cluster binding"/>
    <property type="evidence" value="ECO:0007669"/>
    <property type="project" value="UniProtKB-KW"/>
</dbReference>
<dbReference type="AlphaFoldDB" id="A0A9W6GR19"/>
<dbReference type="EMBL" id="BSEC01000001">
    <property type="protein sequence ID" value="GLI91321.1"/>
    <property type="molecule type" value="Genomic_DNA"/>
</dbReference>
<keyword evidence="3" id="KW-0227">DNA damage</keyword>
<gene>
    <name evidence="10" type="ORF">LMG27198_03130</name>
</gene>
<evidence type="ECO:0000256" key="5">
    <source>
        <dbReference type="ARBA" id="ARBA00023004"/>
    </source>
</evidence>
<dbReference type="SUPFAM" id="SSF52141">
    <property type="entry name" value="Uracil-DNA glycosylase-like"/>
    <property type="match status" value="1"/>
</dbReference>
<evidence type="ECO:0000256" key="8">
    <source>
        <dbReference type="SAM" id="MobiDB-lite"/>
    </source>
</evidence>
<evidence type="ECO:0000256" key="4">
    <source>
        <dbReference type="ARBA" id="ARBA00022801"/>
    </source>
</evidence>
<feature type="region of interest" description="Disordered" evidence="8">
    <location>
        <begin position="42"/>
        <end position="71"/>
    </location>
</feature>
<dbReference type="Pfam" id="PF03167">
    <property type="entry name" value="UDG"/>
    <property type="match status" value="1"/>
</dbReference>
<accession>A0A9W6GR19</accession>
<dbReference type="GO" id="GO:0046872">
    <property type="term" value="F:metal ion binding"/>
    <property type="evidence" value="ECO:0007669"/>
    <property type="project" value="UniProtKB-KW"/>
</dbReference>
<name>A0A9W6GR19_9HYPH</name>
<dbReference type="InterPro" id="IPR051536">
    <property type="entry name" value="UDG_Type-4/5"/>
</dbReference>
<evidence type="ECO:0000259" key="9">
    <source>
        <dbReference type="SMART" id="SM00986"/>
    </source>
</evidence>
<evidence type="ECO:0000313" key="10">
    <source>
        <dbReference type="EMBL" id="GLI91321.1"/>
    </source>
</evidence>
<dbReference type="SMART" id="SM00986">
    <property type="entry name" value="UDG"/>
    <property type="match status" value="1"/>
</dbReference>
<keyword evidence="4" id="KW-0378">Hydrolase</keyword>